<evidence type="ECO:0000256" key="3">
    <source>
        <dbReference type="SAM" id="Phobius"/>
    </source>
</evidence>
<dbReference type="PANTHER" id="PTHR32347">
    <property type="entry name" value="EFFLUX SYSTEM COMPONENT YKNX-RELATED"/>
    <property type="match status" value="1"/>
</dbReference>
<dbReference type="Gene3D" id="2.40.50.100">
    <property type="match status" value="1"/>
</dbReference>
<accession>A0A9D2E9I9</accession>
<evidence type="ECO:0000256" key="1">
    <source>
        <dbReference type="ARBA" id="ARBA00004196"/>
    </source>
</evidence>
<dbReference type="GO" id="GO:0030313">
    <property type="term" value="C:cell envelope"/>
    <property type="evidence" value="ECO:0007669"/>
    <property type="project" value="UniProtKB-SubCell"/>
</dbReference>
<organism evidence="4 5">
    <name type="scientific">Candidatus Bacteroides merdigallinarum</name>
    <dbReference type="NCBI Taxonomy" id="2838473"/>
    <lineage>
        <taxon>Bacteria</taxon>
        <taxon>Pseudomonadati</taxon>
        <taxon>Bacteroidota</taxon>
        <taxon>Bacteroidia</taxon>
        <taxon>Bacteroidales</taxon>
        <taxon>Bacteroidaceae</taxon>
        <taxon>Bacteroides</taxon>
    </lineage>
</organism>
<dbReference type="EMBL" id="DXBX01000063">
    <property type="protein sequence ID" value="HIZ33514.1"/>
    <property type="molecule type" value="Genomic_DNA"/>
</dbReference>
<dbReference type="SUPFAM" id="SSF111369">
    <property type="entry name" value="HlyD-like secretion proteins"/>
    <property type="match status" value="1"/>
</dbReference>
<dbReference type="InterPro" id="IPR050465">
    <property type="entry name" value="UPF0194_transport"/>
</dbReference>
<dbReference type="PANTHER" id="PTHR32347:SF23">
    <property type="entry name" value="BLL5650 PROTEIN"/>
    <property type="match status" value="1"/>
</dbReference>
<keyword evidence="3" id="KW-1133">Transmembrane helix</keyword>
<keyword evidence="3" id="KW-0812">Transmembrane</keyword>
<dbReference type="Gene3D" id="2.40.420.20">
    <property type="match status" value="1"/>
</dbReference>
<evidence type="ECO:0000256" key="2">
    <source>
        <dbReference type="ARBA" id="ARBA00023054"/>
    </source>
</evidence>
<proteinExistence type="predicted"/>
<dbReference type="Gene3D" id="1.10.287.470">
    <property type="entry name" value="Helix hairpin bin"/>
    <property type="match status" value="1"/>
</dbReference>
<evidence type="ECO:0000313" key="4">
    <source>
        <dbReference type="EMBL" id="HIZ33514.1"/>
    </source>
</evidence>
<comment type="subcellular location">
    <subcellularLocation>
        <location evidence="1">Cell envelope</location>
    </subcellularLocation>
</comment>
<reference evidence="4" key="2">
    <citation type="submission" date="2021-04" db="EMBL/GenBank/DDBJ databases">
        <authorList>
            <person name="Gilroy R."/>
        </authorList>
    </citation>
    <scope>NUCLEOTIDE SEQUENCE</scope>
    <source>
        <strain evidence="4">ChiHjej9B8-1298</strain>
    </source>
</reference>
<feature type="transmembrane region" description="Helical" evidence="3">
    <location>
        <begin position="16"/>
        <end position="37"/>
    </location>
</feature>
<gene>
    <name evidence="4" type="ORF">H9814_08270</name>
</gene>
<reference evidence="4" key="1">
    <citation type="journal article" date="2021" name="PeerJ">
        <title>Extensive microbial diversity within the chicken gut microbiome revealed by metagenomics and culture.</title>
        <authorList>
            <person name="Gilroy R."/>
            <person name="Ravi A."/>
            <person name="Getino M."/>
            <person name="Pursley I."/>
            <person name="Horton D.L."/>
            <person name="Alikhan N.F."/>
            <person name="Baker D."/>
            <person name="Gharbi K."/>
            <person name="Hall N."/>
            <person name="Watson M."/>
            <person name="Adriaenssens E.M."/>
            <person name="Foster-Nyarko E."/>
            <person name="Jarju S."/>
            <person name="Secka A."/>
            <person name="Antonio M."/>
            <person name="Oren A."/>
            <person name="Chaudhuri R.R."/>
            <person name="La Ragione R."/>
            <person name="Hildebrand F."/>
            <person name="Pallen M.J."/>
        </authorList>
    </citation>
    <scope>NUCLEOTIDE SEQUENCE</scope>
    <source>
        <strain evidence="4">ChiHjej9B8-1298</strain>
    </source>
</reference>
<dbReference type="Proteomes" id="UP000824028">
    <property type="component" value="Unassembled WGS sequence"/>
</dbReference>
<evidence type="ECO:0000313" key="5">
    <source>
        <dbReference type="Proteomes" id="UP000824028"/>
    </source>
</evidence>
<protein>
    <submittedName>
        <fullName evidence="4">HlyD family efflux transporter periplasmic adaptor subunit</fullName>
    </submittedName>
</protein>
<keyword evidence="3" id="KW-0472">Membrane</keyword>
<dbReference type="AlphaFoldDB" id="A0A9D2E9I9"/>
<name>A0A9D2E9I9_9BACE</name>
<sequence>MDIQLEKKPWYIRYRYHLLGGTAFLGLLVYVIVLSLGPRRLRVSPDDIQICEVKNDKFLEYVDVEGLVQPILTILVNAGEAGSVQRIVAEEGSLLQKGDTILVLDNPELLREIEDQRDEWEKQLFTYREKEIEMEQQRITLRKQALQTEYELESLRKTFELDKEEYRMGVKSKAQLDVAEAEYRFKLETARLERESLRHDSAVNLIQRDLLRNDRERERKKYERARRRLDGLVVTAPVGGQLSFVKVVPGQQVTATENIAEVKVLDQYKIHTALSEYYIDRVTTGLPAAITYQGRRYPLRVSKVVPEVKDRTFDVDLVFAADSLPDNLRVGKSFRVQIKLGQPEEALVIRRGDFYQSTAGQWIYKLNADRTRARRVPLGIGRQNPQQYEVTDGLQPGDWVITTGYSNFGEAEELVIK</sequence>
<keyword evidence="2" id="KW-0175">Coiled coil</keyword>
<comment type="caution">
    <text evidence="4">The sequence shown here is derived from an EMBL/GenBank/DDBJ whole genome shotgun (WGS) entry which is preliminary data.</text>
</comment>
<dbReference type="Gene3D" id="2.40.30.170">
    <property type="match status" value="1"/>
</dbReference>